<dbReference type="OrthoDB" id="8480302at2"/>
<dbReference type="EMBL" id="PSZM01000040">
    <property type="protein sequence ID" value="PQL91568.1"/>
    <property type="molecule type" value="Genomic_DNA"/>
</dbReference>
<evidence type="ECO:0008006" key="4">
    <source>
        <dbReference type="Google" id="ProtNLM"/>
    </source>
</evidence>
<organism evidence="2 3">
    <name type="scientific">Apibacter adventoris</name>
    <dbReference type="NCBI Taxonomy" id="1679466"/>
    <lineage>
        <taxon>Bacteria</taxon>
        <taxon>Pseudomonadati</taxon>
        <taxon>Bacteroidota</taxon>
        <taxon>Flavobacteriia</taxon>
        <taxon>Flavobacteriales</taxon>
        <taxon>Weeksellaceae</taxon>
        <taxon>Apibacter</taxon>
    </lineage>
</organism>
<feature type="coiled-coil region" evidence="1">
    <location>
        <begin position="53"/>
        <end position="80"/>
    </location>
</feature>
<reference evidence="2 3" key="1">
    <citation type="submission" date="2018-02" db="EMBL/GenBank/DDBJ databases">
        <title>Genome sequences of Apibacter spp., gut symbionts of Asian honey bees.</title>
        <authorList>
            <person name="Kwong W.K."/>
            <person name="Steele M.I."/>
            <person name="Moran N.A."/>
        </authorList>
    </citation>
    <scope>NUCLEOTIDE SEQUENCE [LARGE SCALE GENOMIC DNA]</scope>
    <source>
        <strain evidence="3">wkB301</strain>
    </source>
</reference>
<comment type="caution">
    <text evidence="2">The sequence shown here is derived from an EMBL/GenBank/DDBJ whole genome shotgun (WGS) entry which is preliminary data.</text>
</comment>
<protein>
    <recommendedName>
        <fullName evidence="4">DUF2007 domain-containing protein</fullName>
    </recommendedName>
</protein>
<evidence type="ECO:0000313" key="3">
    <source>
        <dbReference type="Proteomes" id="UP000238042"/>
    </source>
</evidence>
<sequence>MNQLVSLKKYDNYIEASQTLQLLEEYGIYGYIANEYTVQSDWLLSQAIGGIELQVFKNDLEKAKSVIQLHEEQIKTTENNVKVEYTIKNSKYGDKTCPKCGSNHIYQDENLNGIFGLSILFL</sequence>
<keyword evidence="1" id="KW-0175">Coiled coil</keyword>
<dbReference type="AlphaFoldDB" id="A0A2S8AAE6"/>
<name>A0A2S8AAE6_9FLAO</name>
<gene>
    <name evidence="2" type="ORF">C4S77_07085</name>
</gene>
<dbReference type="Proteomes" id="UP000238042">
    <property type="component" value="Unassembled WGS sequence"/>
</dbReference>
<proteinExistence type="predicted"/>
<accession>A0A2S8AAE6</accession>
<evidence type="ECO:0000256" key="1">
    <source>
        <dbReference type="SAM" id="Coils"/>
    </source>
</evidence>
<dbReference type="RefSeq" id="WP_105246966.1">
    <property type="nucleotide sequence ID" value="NZ_PSZM01000040.1"/>
</dbReference>
<keyword evidence="3" id="KW-1185">Reference proteome</keyword>
<evidence type="ECO:0000313" key="2">
    <source>
        <dbReference type="EMBL" id="PQL91568.1"/>
    </source>
</evidence>